<dbReference type="EnsemblMetazoa" id="CJA07475.1">
    <property type="protein sequence ID" value="CJA07475.1"/>
    <property type="gene ID" value="WBGene00126679"/>
</dbReference>
<feature type="signal peptide" evidence="2">
    <location>
        <begin position="1"/>
        <end position="24"/>
    </location>
</feature>
<feature type="chain" id="PRO_5035753263" evidence="2">
    <location>
        <begin position="25"/>
        <end position="113"/>
    </location>
</feature>
<organism evidence="3 4">
    <name type="scientific">Caenorhabditis japonica</name>
    <dbReference type="NCBI Taxonomy" id="281687"/>
    <lineage>
        <taxon>Eukaryota</taxon>
        <taxon>Metazoa</taxon>
        <taxon>Ecdysozoa</taxon>
        <taxon>Nematoda</taxon>
        <taxon>Chromadorea</taxon>
        <taxon>Rhabditida</taxon>
        <taxon>Rhabditina</taxon>
        <taxon>Rhabditomorpha</taxon>
        <taxon>Rhabditoidea</taxon>
        <taxon>Rhabditidae</taxon>
        <taxon>Peloderinae</taxon>
        <taxon>Caenorhabditis</taxon>
    </lineage>
</organism>
<keyword evidence="4" id="KW-1185">Reference proteome</keyword>
<protein>
    <submittedName>
        <fullName evidence="3">Uncharacterized protein</fullName>
    </submittedName>
</protein>
<feature type="coiled-coil region" evidence="1">
    <location>
        <begin position="36"/>
        <end position="84"/>
    </location>
</feature>
<evidence type="ECO:0000313" key="4">
    <source>
        <dbReference type="Proteomes" id="UP000005237"/>
    </source>
</evidence>
<evidence type="ECO:0000313" key="3">
    <source>
        <dbReference type="EnsemblMetazoa" id="CJA07475.1"/>
    </source>
</evidence>
<reference evidence="4" key="1">
    <citation type="submission" date="2010-08" db="EMBL/GenBank/DDBJ databases">
        <authorList>
            <consortium name="Caenorhabditis japonica Sequencing Consortium"/>
            <person name="Wilson R.K."/>
        </authorList>
    </citation>
    <scope>NUCLEOTIDE SEQUENCE [LARGE SCALE GENOMIC DNA]</scope>
    <source>
        <strain evidence="4">DF5081</strain>
    </source>
</reference>
<dbReference type="OMA" id="RSYTHGH"/>
<dbReference type="AlphaFoldDB" id="A0A8R1HSM8"/>
<evidence type="ECO:0000256" key="1">
    <source>
        <dbReference type="SAM" id="Coils"/>
    </source>
</evidence>
<evidence type="ECO:0000256" key="2">
    <source>
        <dbReference type="SAM" id="SignalP"/>
    </source>
</evidence>
<keyword evidence="1" id="KW-0175">Coiled coil</keyword>
<reference evidence="3" key="2">
    <citation type="submission" date="2022-06" db="UniProtKB">
        <authorList>
            <consortium name="EnsemblMetazoa"/>
        </authorList>
    </citation>
    <scope>IDENTIFICATION</scope>
    <source>
        <strain evidence="3">DF5081</strain>
    </source>
</reference>
<dbReference type="PROSITE" id="PS51257">
    <property type="entry name" value="PROKAR_LIPOPROTEIN"/>
    <property type="match status" value="1"/>
</dbReference>
<name>A0A8R1HSM8_CAEJA</name>
<keyword evidence="2" id="KW-0732">Signal</keyword>
<accession>A0A8R1HSM8</accession>
<dbReference type="Proteomes" id="UP000005237">
    <property type="component" value="Unassembled WGS sequence"/>
</dbReference>
<sequence>MCHQKLLILITILSSSLLLCSCHAKPVFGPIGVSEKHKIAKMLESERKSLQELEDEQALLERVVETLSKEIEDKEAHIEQLRSYTHGRSGIVGTLNDFYHSNYKNGPASRPGR</sequence>
<proteinExistence type="predicted"/>